<name>A0ABS3M8B7_9BACT</name>
<gene>
    <name evidence="1" type="ORF">JHU38_11760</name>
</gene>
<dbReference type="Proteomes" id="UP000664265">
    <property type="component" value="Unassembled WGS sequence"/>
</dbReference>
<protein>
    <submittedName>
        <fullName evidence="1">Uncharacterized protein</fullName>
    </submittedName>
</protein>
<dbReference type="SUPFAM" id="SSF51126">
    <property type="entry name" value="Pectin lyase-like"/>
    <property type="match status" value="1"/>
</dbReference>
<keyword evidence="2" id="KW-1185">Reference proteome</keyword>
<dbReference type="EMBL" id="JAERMS010000061">
    <property type="protein sequence ID" value="MBO1364425.1"/>
    <property type="molecule type" value="Genomic_DNA"/>
</dbReference>
<sequence length="466" mass="50478">MTADVDLGEKIAIVGYGSHYSGTFDGQGHTLSVNWNSKDHSSIAPFYSMDNVTIKNLHVKGQITNRGNVSGLILRVHETATVSGCTIDMTLKSTEEMAGLIYEIYGAQVTITDCLVKGNFDSSMNNIGGFVYSQGGTCNMANCLYAGTNYATIRKSYTFCEDANLENCYYLNPCGRPQDTQVTKEQLASGYVAKKLQGDRKDACYWAQQLGENPNLYSEADKSKTNYVYYDASNKRWACENFVLTDGQPLIVGIDFIATKATYDRTFTAGKGTFCLPYNLPVHGFNAYRLSDTQGNADAVSFVKVSDKLEAYKPYLIAYNGPLQFVGQNIQVKAFNADALMTTAGKYSFVGTVTGMDNATAVATNAYILQPDGKFHKVTTDNTAATIPAYHAYIVRGDGSGAKQLSVILDGEATGIDGVTNDAMGMKNGPVYDLQGRRVADRLDAAARSLLPAGVYIVGGRKVVVK</sequence>
<reference evidence="1 2" key="1">
    <citation type="submission" date="2021-01" db="EMBL/GenBank/DDBJ databases">
        <title>Prevotella A2931 sp. nov.</title>
        <authorList>
            <person name="Buhl M."/>
            <person name="Oberhettinger P."/>
        </authorList>
    </citation>
    <scope>NUCLEOTIDE SEQUENCE [LARGE SCALE GENOMIC DNA]</scope>
    <source>
        <strain evidence="1 2">A2931</strain>
    </source>
</reference>
<accession>A0ABS3M8B7</accession>
<comment type="caution">
    <text evidence="1">The sequence shown here is derived from an EMBL/GenBank/DDBJ whole genome shotgun (WGS) entry which is preliminary data.</text>
</comment>
<evidence type="ECO:0000313" key="1">
    <source>
        <dbReference type="EMBL" id="MBO1364425.1"/>
    </source>
</evidence>
<organism evidence="1 2">
    <name type="scientific">Prevotella illustrans</name>
    <dbReference type="NCBI Taxonomy" id="2800387"/>
    <lineage>
        <taxon>Bacteria</taxon>
        <taxon>Pseudomonadati</taxon>
        <taxon>Bacteroidota</taxon>
        <taxon>Bacteroidia</taxon>
        <taxon>Bacteroidales</taxon>
        <taxon>Prevotellaceae</taxon>
        <taxon>Prevotella</taxon>
    </lineage>
</organism>
<dbReference type="Gene3D" id="2.160.20.110">
    <property type="match status" value="1"/>
</dbReference>
<proteinExistence type="predicted"/>
<evidence type="ECO:0000313" key="2">
    <source>
        <dbReference type="Proteomes" id="UP000664265"/>
    </source>
</evidence>
<dbReference type="InterPro" id="IPR011050">
    <property type="entry name" value="Pectin_lyase_fold/virulence"/>
</dbReference>